<dbReference type="InterPro" id="IPR012967">
    <property type="entry name" value="COMT_dimerisation"/>
</dbReference>
<dbReference type="PANTHER" id="PTHR43712:SF2">
    <property type="entry name" value="O-METHYLTRANSFERASE CICE"/>
    <property type="match status" value="1"/>
</dbReference>
<dbReference type="Gene3D" id="1.10.10.10">
    <property type="entry name" value="Winged helix-like DNA-binding domain superfamily/Winged helix DNA-binding domain"/>
    <property type="match status" value="1"/>
</dbReference>
<dbReference type="InterPro" id="IPR036390">
    <property type="entry name" value="WH_DNA-bd_sf"/>
</dbReference>
<dbReference type="Proteomes" id="UP000054007">
    <property type="component" value="Unassembled WGS sequence"/>
</dbReference>
<dbReference type="InterPro" id="IPR001077">
    <property type="entry name" value="COMT_C"/>
</dbReference>
<evidence type="ECO:0000256" key="1">
    <source>
        <dbReference type="ARBA" id="ARBA00022603"/>
    </source>
</evidence>
<dbReference type="AlphaFoldDB" id="A0A0D7B9V4"/>
<feature type="domain" description="O-methyltransferase dimerisation" evidence="5">
    <location>
        <begin position="76"/>
        <end position="150"/>
    </location>
</feature>
<dbReference type="Pfam" id="PF08100">
    <property type="entry name" value="Dimerisation"/>
    <property type="match status" value="1"/>
</dbReference>
<dbReference type="Pfam" id="PF00891">
    <property type="entry name" value="Methyltransf_2"/>
    <property type="match status" value="1"/>
</dbReference>
<evidence type="ECO:0000313" key="7">
    <source>
        <dbReference type="Proteomes" id="UP000054007"/>
    </source>
</evidence>
<dbReference type="SUPFAM" id="SSF46785">
    <property type="entry name" value="Winged helix' DNA-binding domain"/>
    <property type="match status" value="1"/>
</dbReference>
<dbReference type="PROSITE" id="PS51683">
    <property type="entry name" value="SAM_OMT_II"/>
    <property type="match status" value="1"/>
</dbReference>
<dbReference type="InterPro" id="IPR036388">
    <property type="entry name" value="WH-like_DNA-bd_sf"/>
</dbReference>
<evidence type="ECO:0000313" key="6">
    <source>
        <dbReference type="EMBL" id="KIY67020.1"/>
    </source>
</evidence>
<evidence type="ECO:0000256" key="3">
    <source>
        <dbReference type="ARBA" id="ARBA00022691"/>
    </source>
</evidence>
<dbReference type="InterPro" id="IPR029063">
    <property type="entry name" value="SAM-dependent_MTases_sf"/>
</dbReference>
<organism evidence="6 7">
    <name type="scientific">Cylindrobasidium torrendii FP15055 ss-10</name>
    <dbReference type="NCBI Taxonomy" id="1314674"/>
    <lineage>
        <taxon>Eukaryota</taxon>
        <taxon>Fungi</taxon>
        <taxon>Dikarya</taxon>
        <taxon>Basidiomycota</taxon>
        <taxon>Agaricomycotina</taxon>
        <taxon>Agaricomycetes</taxon>
        <taxon>Agaricomycetidae</taxon>
        <taxon>Agaricales</taxon>
        <taxon>Marasmiineae</taxon>
        <taxon>Physalacriaceae</taxon>
        <taxon>Cylindrobasidium</taxon>
    </lineage>
</organism>
<dbReference type="GO" id="GO:0032259">
    <property type="term" value="P:methylation"/>
    <property type="evidence" value="ECO:0007669"/>
    <property type="project" value="UniProtKB-KW"/>
</dbReference>
<keyword evidence="7" id="KW-1185">Reference proteome</keyword>
<sequence length="447" mass="49115">MSIARLIDILATQNAALEAAYAKIGKAAPDLETPERLGVGDSDFEVARIRQTLVAAANQIIQTVRPAGETLLLETFGVLSTNALGIAEEFNIADVIAEAGPEGLHVDAISAKAGLDVPSVERILRYLATRHIFKEVKPNVFVNNRISELMRKNKPLKEIIAKPNSRYENSSLATAISLVNDDFVPVAPYLSKFVRDPGEWETPFNMAHQTQAKLWDWYGQPGNEYRMNRFAAFMKSAGSEFPEEIISDAIAALSLPPGSVVVDLGASTGHATLTMYRSFPNLKYIVEDLPELESVARNFWNSEAPEALTNGTVTIKPHSFLEPQPVKNASVYFFRVTLHNWPDKKVVDILRHLRDAAGPNSKLVALEAPQGHTCVMSGQKSQVPEPLLENLGIGGTSLFGPLDLQMWIMFNARERTEENFRSIGAASGWKLESAKPGILTTYTFSVV</sequence>
<dbReference type="GO" id="GO:0008171">
    <property type="term" value="F:O-methyltransferase activity"/>
    <property type="evidence" value="ECO:0007669"/>
    <property type="project" value="InterPro"/>
</dbReference>
<accession>A0A0D7B9V4</accession>
<evidence type="ECO:0000259" key="5">
    <source>
        <dbReference type="Pfam" id="PF08100"/>
    </source>
</evidence>
<dbReference type="Gene3D" id="3.40.50.150">
    <property type="entry name" value="Vaccinia Virus protein VP39"/>
    <property type="match status" value="1"/>
</dbReference>
<dbReference type="SUPFAM" id="SSF53335">
    <property type="entry name" value="S-adenosyl-L-methionine-dependent methyltransferases"/>
    <property type="match status" value="1"/>
</dbReference>
<dbReference type="EMBL" id="KN880537">
    <property type="protein sequence ID" value="KIY67020.1"/>
    <property type="molecule type" value="Genomic_DNA"/>
</dbReference>
<gene>
    <name evidence="6" type="ORF">CYLTODRAFT_444308</name>
</gene>
<feature type="domain" description="O-methyltransferase C-terminal" evidence="4">
    <location>
        <begin position="224"/>
        <end position="429"/>
    </location>
</feature>
<dbReference type="STRING" id="1314674.A0A0D7B9V4"/>
<proteinExistence type="predicted"/>
<keyword evidence="1 6" id="KW-0489">Methyltransferase</keyword>
<keyword evidence="2 6" id="KW-0808">Transferase</keyword>
<protein>
    <submittedName>
        <fullName evidence="6">S-adenosyl-L-methionine-dependent methyltransferase</fullName>
    </submittedName>
</protein>
<dbReference type="GO" id="GO:0046983">
    <property type="term" value="F:protein dimerization activity"/>
    <property type="evidence" value="ECO:0007669"/>
    <property type="project" value="InterPro"/>
</dbReference>
<name>A0A0D7B9V4_9AGAR</name>
<reference evidence="6 7" key="1">
    <citation type="journal article" date="2015" name="Fungal Genet. Biol.">
        <title>Evolution of novel wood decay mechanisms in Agaricales revealed by the genome sequences of Fistulina hepatica and Cylindrobasidium torrendii.</title>
        <authorList>
            <person name="Floudas D."/>
            <person name="Held B.W."/>
            <person name="Riley R."/>
            <person name="Nagy L.G."/>
            <person name="Koehler G."/>
            <person name="Ransdell A.S."/>
            <person name="Younus H."/>
            <person name="Chow J."/>
            <person name="Chiniquy J."/>
            <person name="Lipzen A."/>
            <person name="Tritt A."/>
            <person name="Sun H."/>
            <person name="Haridas S."/>
            <person name="LaButti K."/>
            <person name="Ohm R.A."/>
            <person name="Kues U."/>
            <person name="Blanchette R.A."/>
            <person name="Grigoriev I.V."/>
            <person name="Minto R.E."/>
            <person name="Hibbett D.S."/>
        </authorList>
    </citation>
    <scope>NUCLEOTIDE SEQUENCE [LARGE SCALE GENOMIC DNA]</scope>
    <source>
        <strain evidence="6 7">FP15055 ss-10</strain>
    </source>
</reference>
<dbReference type="InterPro" id="IPR016461">
    <property type="entry name" value="COMT-like"/>
</dbReference>
<evidence type="ECO:0000256" key="2">
    <source>
        <dbReference type="ARBA" id="ARBA00022679"/>
    </source>
</evidence>
<evidence type="ECO:0000259" key="4">
    <source>
        <dbReference type="Pfam" id="PF00891"/>
    </source>
</evidence>
<dbReference type="PANTHER" id="PTHR43712">
    <property type="entry name" value="PUTATIVE (AFU_ORTHOLOGUE AFUA_4G14580)-RELATED"/>
    <property type="match status" value="1"/>
</dbReference>
<keyword evidence="3" id="KW-0949">S-adenosyl-L-methionine</keyword>
<dbReference type="OrthoDB" id="2410195at2759"/>